<keyword evidence="6 7" id="KW-0539">Nucleus</keyword>
<dbReference type="InterPro" id="IPR049624">
    <property type="entry name" value="FOXN1_4"/>
</dbReference>
<dbReference type="InterPro" id="IPR030456">
    <property type="entry name" value="TF_fork_head_CS_2"/>
</dbReference>
<accession>A0A9Q9X5E8</accession>
<dbReference type="CDD" id="cd20056">
    <property type="entry name" value="FH_FOXN1"/>
    <property type="match status" value="1"/>
</dbReference>
<evidence type="ECO:0000259" key="9">
    <source>
        <dbReference type="PROSITE" id="PS50039"/>
    </source>
</evidence>
<dbReference type="KEGG" id="ccar:109104393"/>
<dbReference type="SMART" id="SM00339">
    <property type="entry name" value="FH"/>
    <property type="match status" value="1"/>
</dbReference>
<evidence type="ECO:0000256" key="3">
    <source>
        <dbReference type="ARBA" id="ARBA00023015"/>
    </source>
</evidence>
<dbReference type="PANTHER" id="PTHR46721">
    <property type="entry name" value="FORKHEAD BOX PROTEIN N1"/>
    <property type="match status" value="1"/>
</dbReference>
<sequence>MCAPNLARVKPTSMTAFLCVTPQTPTHCCWLFFFFGDHICILQYLYFGYLSIYICGVLKKQFVGTMSSESQGLHFPSVSSSSSSPIPSPGDPQSFDHLGLPCIQMPESQSFEPVNKQCHQNNVGEGYAPYSQRESVPYRQKSAERFRRHSVDGSPVGQESGLMENNHYHPYRRQCSEGAISEVQTFSCLRRAGLVGKLITTDGMEEQSSWTPLSTDVENTSVMGTQHPYSVPQTSSEEPPDYTAVNHQTYSPMSPLQHQFYSSRGIDTISHNYNQSLSSQTSQDNSVQTLYPKPVFSYSILIFLALRNSKTGSLPVSEIYSFMTEHFPYFKTAPDGWKNSVRHNLSLNKCFEKVETKNGNSSRKGCLWHPRSAKVEKMQEELHKWRRKDPLTVRRSMARPEELERLLGERPERLKSLGAHFSLPSSHTHSQPLRVAMHPAYGHQPVHDTSVPHQQSLYNLLPSQTVIPPPPYLSPGPLSFSYYPPVTHQPSAGHPSSPRTGCLDSPLPAHTPPSYSTALQAGHSATASMQELLLDGETSNDVDALNPSLTDLQLHGNLWEELRNDSLAPDSLLVMDSPNKTWDSVGVCGGLAETDVGVQGSVSELYLSGLYTTPIPLL</sequence>
<feature type="region of interest" description="Disordered" evidence="8">
    <location>
        <begin position="484"/>
        <end position="522"/>
    </location>
</feature>
<evidence type="ECO:0000256" key="6">
    <source>
        <dbReference type="ARBA" id="ARBA00023242"/>
    </source>
</evidence>
<dbReference type="GO" id="GO:0000981">
    <property type="term" value="F:DNA-binding transcription factor activity, RNA polymerase II-specific"/>
    <property type="evidence" value="ECO:0007669"/>
    <property type="project" value="TreeGrafter"/>
</dbReference>
<dbReference type="GO" id="GO:0000976">
    <property type="term" value="F:transcription cis-regulatory region binding"/>
    <property type="evidence" value="ECO:0007669"/>
    <property type="project" value="TreeGrafter"/>
</dbReference>
<evidence type="ECO:0000256" key="2">
    <source>
        <dbReference type="ARBA" id="ARBA00022473"/>
    </source>
</evidence>
<gene>
    <name evidence="10" type="primary">LOC109104393</name>
</gene>
<keyword evidence="3" id="KW-0805">Transcription regulation</keyword>
<evidence type="ECO:0000313" key="10">
    <source>
        <dbReference type="RefSeq" id="XP_042595573.1"/>
    </source>
</evidence>
<dbReference type="GeneID" id="109104393"/>
<evidence type="ECO:0000256" key="7">
    <source>
        <dbReference type="PROSITE-ProRule" id="PRU00089"/>
    </source>
</evidence>
<feature type="compositionally biased region" description="Polar residues" evidence="8">
    <location>
        <begin position="513"/>
        <end position="522"/>
    </location>
</feature>
<dbReference type="Pfam" id="PF00250">
    <property type="entry name" value="Forkhead"/>
    <property type="match status" value="1"/>
</dbReference>
<protein>
    <submittedName>
        <fullName evidence="10">Forkhead box protein N1-like</fullName>
    </submittedName>
</protein>
<feature type="domain" description="Fork-head" evidence="9">
    <location>
        <begin position="293"/>
        <end position="389"/>
    </location>
</feature>
<dbReference type="InterPro" id="IPR047401">
    <property type="entry name" value="FH_FOXN1"/>
</dbReference>
<keyword evidence="2" id="KW-0217">Developmental protein</keyword>
<dbReference type="FunFam" id="1.10.10.10:FF:000122">
    <property type="entry name" value="Forkhead box protein N1"/>
    <property type="match status" value="1"/>
</dbReference>
<dbReference type="GO" id="GO:0005634">
    <property type="term" value="C:nucleus"/>
    <property type="evidence" value="ECO:0007669"/>
    <property type="project" value="UniProtKB-SubCell"/>
</dbReference>
<evidence type="ECO:0000256" key="1">
    <source>
        <dbReference type="ARBA" id="ARBA00004123"/>
    </source>
</evidence>
<dbReference type="AlphaFoldDB" id="A0A9Q9X5E8"/>
<name>A0A9Q9X5E8_CYPCA</name>
<dbReference type="PANTHER" id="PTHR46721:SF3">
    <property type="entry name" value="FORKHEAD BOX N1"/>
    <property type="match status" value="1"/>
</dbReference>
<feature type="DNA-binding region" description="Fork-head" evidence="7">
    <location>
        <begin position="293"/>
        <end position="389"/>
    </location>
</feature>
<evidence type="ECO:0000256" key="4">
    <source>
        <dbReference type="ARBA" id="ARBA00023125"/>
    </source>
</evidence>
<dbReference type="InterPro" id="IPR001766">
    <property type="entry name" value="Fork_head_dom"/>
</dbReference>
<dbReference type="Proteomes" id="UP001155660">
    <property type="component" value="Chromosome B15"/>
</dbReference>
<keyword evidence="4 7" id="KW-0238">DNA-binding</keyword>
<dbReference type="OrthoDB" id="10070006at2759"/>
<reference evidence="10" key="1">
    <citation type="submission" date="2025-08" db="UniProtKB">
        <authorList>
            <consortium name="RefSeq"/>
        </authorList>
    </citation>
    <scope>IDENTIFICATION</scope>
    <source>
        <tissue evidence="10">Muscle</tissue>
    </source>
</reference>
<organism evidence="10">
    <name type="scientific">Cyprinus carpio</name>
    <name type="common">Common carp</name>
    <dbReference type="NCBI Taxonomy" id="7962"/>
    <lineage>
        <taxon>Eukaryota</taxon>
        <taxon>Metazoa</taxon>
        <taxon>Chordata</taxon>
        <taxon>Craniata</taxon>
        <taxon>Vertebrata</taxon>
        <taxon>Euteleostomi</taxon>
        <taxon>Actinopterygii</taxon>
        <taxon>Neopterygii</taxon>
        <taxon>Teleostei</taxon>
        <taxon>Ostariophysi</taxon>
        <taxon>Cypriniformes</taxon>
        <taxon>Cyprinidae</taxon>
        <taxon>Cyprininae</taxon>
        <taxon>Cyprinus</taxon>
    </lineage>
</organism>
<keyword evidence="5" id="KW-0804">Transcription</keyword>
<evidence type="ECO:0000256" key="8">
    <source>
        <dbReference type="SAM" id="MobiDB-lite"/>
    </source>
</evidence>
<dbReference type="RefSeq" id="XP_042595573.1">
    <property type="nucleotide sequence ID" value="XM_042739639.1"/>
</dbReference>
<evidence type="ECO:0000256" key="5">
    <source>
        <dbReference type="ARBA" id="ARBA00023163"/>
    </source>
</evidence>
<dbReference type="PROSITE" id="PS50039">
    <property type="entry name" value="FORK_HEAD_3"/>
    <property type="match status" value="1"/>
</dbReference>
<dbReference type="PROSITE" id="PS00658">
    <property type="entry name" value="FORK_HEAD_2"/>
    <property type="match status" value="1"/>
</dbReference>
<proteinExistence type="predicted"/>
<comment type="subcellular location">
    <subcellularLocation>
        <location evidence="1 7">Nucleus</location>
    </subcellularLocation>
</comment>